<dbReference type="EMBL" id="CP036287">
    <property type="protein sequence ID" value="QDU66029.1"/>
    <property type="molecule type" value="Genomic_DNA"/>
</dbReference>
<dbReference type="Proteomes" id="UP000316921">
    <property type="component" value="Chromosome"/>
</dbReference>
<sequence length="167" mass="18052">MPPIDPSTSLRAALDLYVEWPTHGRSLQLGEVQVREGEPTEAIPQRVWTELLRVADSLGVSSPCLFRAIRLEWPSRGGTAGRLLLHPNPREGAGALRRELASALGTELIQFGIDWGGQRESEAEVDAPGGPAAQAHPAGAHDQGATKDRRLRIGLDGVEIRDRAEMA</sequence>
<gene>
    <name evidence="2" type="ORF">Pla133_10950</name>
</gene>
<feature type="compositionally biased region" description="Low complexity" evidence="1">
    <location>
        <begin position="126"/>
        <end position="143"/>
    </location>
</feature>
<reference evidence="2 3" key="1">
    <citation type="submission" date="2019-02" db="EMBL/GenBank/DDBJ databases">
        <title>Deep-cultivation of Planctomycetes and their phenomic and genomic characterization uncovers novel biology.</title>
        <authorList>
            <person name="Wiegand S."/>
            <person name="Jogler M."/>
            <person name="Boedeker C."/>
            <person name="Pinto D."/>
            <person name="Vollmers J."/>
            <person name="Rivas-Marin E."/>
            <person name="Kohn T."/>
            <person name="Peeters S.H."/>
            <person name="Heuer A."/>
            <person name="Rast P."/>
            <person name="Oberbeckmann S."/>
            <person name="Bunk B."/>
            <person name="Jeske O."/>
            <person name="Meyerdierks A."/>
            <person name="Storesund J.E."/>
            <person name="Kallscheuer N."/>
            <person name="Luecker S."/>
            <person name="Lage O.M."/>
            <person name="Pohl T."/>
            <person name="Merkel B.J."/>
            <person name="Hornburger P."/>
            <person name="Mueller R.-W."/>
            <person name="Bruemmer F."/>
            <person name="Labrenz M."/>
            <person name="Spormann A.M."/>
            <person name="Op den Camp H."/>
            <person name="Overmann J."/>
            <person name="Amann R."/>
            <person name="Jetten M.S.M."/>
            <person name="Mascher T."/>
            <person name="Medema M.H."/>
            <person name="Devos D.P."/>
            <person name="Kaster A.-K."/>
            <person name="Ovreas L."/>
            <person name="Rohde M."/>
            <person name="Galperin M.Y."/>
            <person name="Jogler C."/>
        </authorList>
    </citation>
    <scope>NUCLEOTIDE SEQUENCE [LARGE SCALE GENOMIC DNA]</scope>
    <source>
        <strain evidence="2 3">Pla133</strain>
    </source>
</reference>
<protein>
    <submittedName>
        <fullName evidence="2">Uncharacterized protein</fullName>
    </submittedName>
</protein>
<evidence type="ECO:0000313" key="2">
    <source>
        <dbReference type="EMBL" id="QDU66029.1"/>
    </source>
</evidence>
<dbReference type="RefSeq" id="WP_145063211.1">
    <property type="nucleotide sequence ID" value="NZ_CP036287.1"/>
</dbReference>
<keyword evidence="3" id="KW-1185">Reference proteome</keyword>
<feature type="region of interest" description="Disordered" evidence="1">
    <location>
        <begin position="119"/>
        <end position="151"/>
    </location>
</feature>
<evidence type="ECO:0000256" key="1">
    <source>
        <dbReference type="SAM" id="MobiDB-lite"/>
    </source>
</evidence>
<accession>A0A518BGC0</accession>
<proteinExistence type="predicted"/>
<organism evidence="2 3">
    <name type="scientific">Engelhardtia mirabilis</name>
    <dbReference type="NCBI Taxonomy" id="2528011"/>
    <lineage>
        <taxon>Bacteria</taxon>
        <taxon>Pseudomonadati</taxon>
        <taxon>Planctomycetota</taxon>
        <taxon>Planctomycetia</taxon>
        <taxon>Planctomycetia incertae sedis</taxon>
        <taxon>Engelhardtia</taxon>
    </lineage>
</organism>
<dbReference type="KEGG" id="pbap:Pla133_10950"/>
<dbReference type="AlphaFoldDB" id="A0A518BGC0"/>
<evidence type="ECO:0000313" key="3">
    <source>
        <dbReference type="Proteomes" id="UP000316921"/>
    </source>
</evidence>
<name>A0A518BGC0_9BACT</name>